<keyword evidence="2" id="KW-1185">Reference proteome</keyword>
<evidence type="ECO:0000313" key="1">
    <source>
        <dbReference type="EMBL" id="KRG54848.1"/>
    </source>
</evidence>
<dbReference type="InterPro" id="IPR027961">
    <property type="entry name" value="DUF4442"/>
</dbReference>
<dbReference type="PATRIC" id="fig|266128.3.peg.1700"/>
<dbReference type="RefSeq" id="WP_057667543.1">
    <property type="nucleotide sequence ID" value="NZ_JBEWQO010000007.1"/>
</dbReference>
<proteinExistence type="predicted"/>
<dbReference type="OrthoDB" id="793353at2"/>
<dbReference type="SUPFAM" id="SSF54637">
    <property type="entry name" value="Thioesterase/thiol ester dehydrase-isomerase"/>
    <property type="match status" value="1"/>
</dbReference>
<organism evidence="1 2">
    <name type="scientific">Stenotrophomonas koreensis</name>
    <dbReference type="NCBI Taxonomy" id="266128"/>
    <lineage>
        <taxon>Bacteria</taxon>
        <taxon>Pseudomonadati</taxon>
        <taxon>Pseudomonadota</taxon>
        <taxon>Gammaproteobacteria</taxon>
        <taxon>Lysobacterales</taxon>
        <taxon>Lysobacteraceae</taxon>
        <taxon>Stenotrophomonas</taxon>
    </lineage>
</organism>
<protein>
    <recommendedName>
        <fullName evidence="3">DUF4442 domain-containing protein</fullName>
    </recommendedName>
</protein>
<dbReference type="Proteomes" id="UP000051254">
    <property type="component" value="Unassembled WGS sequence"/>
</dbReference>
<comment type="caution">
    <text evidence="1">The sequence shown here is derived from an EMBL/GenBank/DDBJ whole genome shotgun (WGS) entry which is preliminary data.</text>
</comment>
<name>A0A0R0BC08_9GAMM</name>
<accession>A0A0R0BC08</accession>
<evidence type="ECO:0000313" key="2">
    <source>
        <dbReference type="Proteomes" id="UP000051254"/>
    </source>
</evidence>
<reference evidence="1 2" key="1">
    <citation type="submission" date="2015-05" db="EMBL/GenBank/DDBJ databases">
        <title>Genome sequencing and analysis of members of genus Stenotrophomonas.</title>
        <authorList>
            <person name="Patil P.P."/>
            <person name="Midha S."/>
            <person name="Patil P.B."/>
        </authorList>
    </citation>
    <scope>NUCLEOTIDE SEQUENCE [LARGE SCALE GENOMIC DNA]</scope>
    <source>
        <strain evidence="1 2">DSM 17805</strain>
    </source>
</reference>
<dbReference type="AlphaFoldDB" id="A0A0R0BC08"/>
<gene>
    <name evidence="1" type="ORF">ABB25_13230</name>
</gene>
<dbReference type="CDD" id="cd03443">
    <property type="entry name" value="PaaI_thioesterase"/>
    <property type="match status" value="1"/>
</dbReference>
<dbReference type="InterPro" id="IPR029069">
    <property type="entry name" value="HotDog_dom_sf"/>
</dbReference>
<dbReference type="Pfam" id="PF14539">
    <property type="entry name" value="DUF4442"/>
    <property type="match status" value="1"/>
</dbReference>
<dbReference type="Gene3D" id="3.10.129.10">
    <property type="entry name" value="Hotdog Thioesterase"/>
    <property type="match status" value="1"/>
</dbReference>
<dbReference type="STRING" id="266128.ABB25_13230"/>
<sequence length="156" mass="17049">MALDLPALHRRLSAWPAGQWLFSRMVCARAPYFGTIAPRITVLEAGRCEGHINDRRAVHNHLGTVHAIALCNLAELVMGLLVDAATPADMRWIPKGMQVQYLKKAQGRIRASAVLPAPLHSAGAGYEVVVPVRLSNPAGELVCQADVTCWISPRRR</sequence>
<dbReference type="EMBL" id="LDJH01000029">
    <property type="protein sequence ID" value="KRG54848.1"/>
    <property type="molecule type" value="Genomic_DNA"/>
</dbReference>
<evidence type="ECO:0008006" key="3">
    <source>
        <dbReference type="Google" id="ProtNLM"/>
    </source>
</evidence>